<keyword evidence="1" id="KW-0472">Membrane</keyword>
<reference evidence="2" key="1">
    <citation type="submission" date="2023-08" db="EMBL/GenBank/DDBJ databases">
        <authorList>
            <person name="Chen Y."/>
            <person name="Shah S."/>
            <person name="Dougan E. K."/>
            <person name="Thang M."/>
            <person name="Chan C."/>
        </authorList>
    </citation>
    <scope>NUCLEOTIDE SEQUENCE</scope>
</reference>
<keyword evidence="3" id="KW-1185">Reference proteome</keyword>
<evidence type="ECO:0000313" key="3">
    <source>
        <dbReference type="Proteomes" id="UP001178507"/>
    </source>
</evidence>
<accession>A0AA36IDB0</accession>
<feature type="transmembrane region" description="Helical" evidence="1">
    <location>
        <begin position="255"/>
        <end position="271"/>
    </location>
</feature>
<feature type="transmembrane region" description="Helical" evidence="1">
    <location>
        <begin position="141"/>
        <end position="167"/>
    </location>
</feature>
<feature type="transmembrane region" description="Helical" evidence="1">
    <location>
        <begin position="102"/>
        <end position="121"/>
    </location>
</feature>
<keyword evidence="1" id="KW-1133">Transmembrane helix</keyword>
<feature type="transmembrane region" description="Helical" evidence="1">
    <location>
        <begin position="221"/>
        <end position="243"/>
    </location>
</feature>
<keyword evidence="1" id="KW-0812">Transmembrane</keyword>
<proteinExistence type="predicted"/>
<dbReference type="Proteomes" id="UP001178507">
    <property type="component" value="Unassembled WGS sequence"/>
</dbReference>
<protein>
    <submittedName>
        <fullName evidence="2">Uncharacterized protein</fullName>
    </submittedName>
</protein>
<feature type="transmembrane region" description="Helical" evidence="1">
    <location>
        <begin position="179"/>
        <end position="201"/>
    </location>
</feature>
<organism evidence="2 3">
    <name type="scientific">Effrenium voratum</name>
    <dbReference type="NCBI Taxonomy" id="2562239"/>
    <lineage>
        <taxon>Eukaryota</taxon>
        <taxon>Sar</taxon>
        <taxon>Alveolata</taxon>
        <taxon>Dinophyceae</taxon>
        <taxon>Suessiales</taxon>
        <taxon>Symbiodiniaceae</taxon>
        <taxon>Effrenium</taxon>
    </lineage>
</organism>
<feature type="transmembrane region" description="Helical" evidence="1">
    <location>
        <begin position="17"/>
        <end position="40"/>
    </location>
</feature>
<comment type="caution">
    <text evidence="2">The sequence shown here is derived from an EMBL/GenBank/DDBJ whole genome shotgun (WGS) entry which is preliminary data.</text>
</comment>
<name>A0AA36IDB0_9DINO</name>
<sequence>MVGFLCVTLGNGVRPRAGYAVVFQFATLCLAVSMALEFLVQQEARMRYSQFQLQDGIGYYKFLRFCMGASQLFATHGVCMLCAMHLGHAQHFQKCPDMPWSVASKQAFLAVFGMVTIAWLVQRNRSGHNWPICQPQEFMLVAAWECFLPAVDLVMGVVFLTVGLRHYTEAIELGSDADWMLLPAVMKFIDFDSFVILATFIASTGHQIAVTFEYYTERMLISWAMEVCSNVSSLGLAVFTFACWKKPPMQGWTRFLLWLALMISFENFMYYQSVEDCEMASALPGCCTFPSFPDVSAEGKELWQMCALDHRCMQANPVSSTDNRTHYCKLPRLFHHGGHEEPHKEHRDSDLKWGRRPSLPPDVTCTELKQRWRDFPTELKVEETREHEESFSTAFRQFKALGSAGNIEFNFALMGVLMKVIFLVYHPNSIQILEMRRHSQHGESASAH</sequence>
<evidence type="ECO:0000313" key="2">
    <source>
        <dbReference type="EMBL" id="CAJ1384641.1"/>
    </source>
</evidence>
<evidence type="ECO:0000256" key="1">
    <source>
        <dbReference type="SAM" id="Phobius"/>
    </source>
</evidence>
<dbReference type="EMBL" id="CAUJNA010001136">
    <property type="protein sequence ID" value="CAJ1384641.1"/>
    <property type="molecule type" value="Genomic_DNA"/>
</dbReference>
<gene>
    <name evidence="2" type="ORF">EVOR1521_LOCUS11461</name>
</gene>
<dbReference type="AlphaFoldDB" id="A0AA36IDB0"/>